<reference evidence="1" key="1">
    <citation type="journal article" date="2019" name="bioRxiv">
        <title>The Genome of the Zebra Mussel, Dreissena polymorpha: A Resource for Invasive Species Research.</title>
        <authorList>
            <person name="McCartney M.A."/>
            <person name="Auch B."/>
            <person name="Kono T."/>
            <person name="Mallez S."/>
            <person name="Zhang Y."/>
            <person name="Obille A."/>
            <person name="Becker A."/>
            <person name="Abrahante J.E."/>
            <person name="Garbe J."/>
            <person name="Badalamenti J.P."/>
            <person name="Herman A."/>
            <person name="Mangelson H."/>
            <person name="Liachko I."/>
            <person name="Sullivan S."/>
            <person name="Sone E.D."/>
            <person name="Koren S."/>
            <person name="Silverstein K.A.T."/>
            <person name="Beckman K.B."/>
            <person name="Gohl D.M."/>
        </authorList>
    </citation>
    <scope>NUCLEOTIDE SEQUENCE</scope>
    <source>
        <strain evidence="1">Duluth1</strain>
        <tissue evidence="1">Whole animal</tissue>
    </source>
</reference>
<evidence type="ECO:0000313" key="1">
    <source>
        <dbReference type="EMBL" id="KAH3889664.1"/>
    </source>
</evidence>
<name>A0A9D4S227_DREPO</name>
<gene>
    <name evidence="1" type="ORF">DPMN_013725</name>
</gene>
<dbReference type="AlphaFoldDB" id="A0A9D4S227"/>
<sequence length="77" mass="9148">MEYFTRSVDKKTATCNVCKLSFTYARYKHGAHTKTVFDNYVLHCFALGIRVYNWFKIPDRCNRATFDCTCPYHRKHG</sequence>
<proteinExistence type="predicted"/>
<evidence type="ECO:0000313" key="2">
    <source>
        <dbReference type="Proteomes" id="UP000828390"/>
    </source>
</evidence>
<organism evidence="1 2">
    <name type="scientific">Dreissena polymorpha</name>
    <name type="common">Zebra mussel</name>
    <name type="synonym">Mytilus polymorpha</name>
    <dbReference type="NCBI Taxonomy" id="45954"/>
    <lineage>
        <taxon>Eukaryota</taxon>
        <taxon>Metazoa</taxon>
        <taxon>Spiralia</taxon>
        <taxon>Lophotrochozoa</taxon>
        <taxon>Mollusca</taxon>
        <taxon>Bivalvia</taxon>
        <taxon>Autobranchia</taxon>
        <taxon>Heteroconchia</taxon>
        <taxon>Euheterodonta</taxon>
        <taxon>Imparidentia</taxon>
        <taxon>Neoheterodontei</taxon>
        <taxon>Myida</taxon>
        <taxon>Dreissenoidea</taxon>
        <taxon>Dreissenidae</taxon>
        <taxon>Dreissena</taxon>
    </lineage>
</organism>
<dbReference type="Proteomes" id="UP000828390">
    <property type="component" value="Unassembled WGS sequence"/>
</dbReference>
<accession>A0A9D4S227</accession>
<protein>
    <submittedName>
        <fullName evidence="1">Uncharacterized protein</fullName>
    </submittedName>
</protein>
<dbReference type="EMBL" id="JAIWYP010000001">
    <property type="protein sequence ID" value="KAH3889664.1"/>
    <property type="molecule type" value="Genomic_DNA"/>
</dbReference>
<comment type="caution">
    <text evidence="1">The sequence shown here is derived from an EMBL/GenBank/DDBJ whole genome shotgun (WGS) entry which is preliminary data.</text>
</comment>
<keyword evidence="2" id="KW-1185">Reference proteome</keyword>
<reference evidence="1" key="2">
    <citation type="submission" date="2020-11" db="EMBL/GenBank/DDBJ databases">
        <authorList>
            <person name="McCartney M.A."/>
            <person name="Auch B."/>
            <person name="Kono T."/>
            <person name="Mallez S."/>
            <person name="Becker A."/>
            <person name="Gohl D.M."/>
            <person name="Silverstein K.A.T."/>
            <person name="Koren S."/>
            <person name="Bechman K.B."/>
            <person name="Herman A."/>
            <person name="Abrahante J.E."/>
            <person name="Garbe J."/>
        </authorList>
    </citation>
    <scope>NUCLEOTIDE SEQUENCE</scope>
    <source>
        <strain evidence="1">Duluth1</strain>
        <tissue evidence="1">Whole animal</tissue>
    </source>
</reference>